<dbReference type="Gene3D" id="1.10.1370.20">
    <property type="entry name" value="Oligoendopeptidase f, C-terminal domain"/>
    <property type="match status" value="1"/>
</dbReference>
<keyword evidence="3 6" id="KW-0378">Hydrolase</keyword>
<sequence>MFLKTTKNEWDFSALYGSDSDKKIELDKKKVKEQNYNFINKWKNSKDYLKNPIVLKQALIEYENLNASYGSSGDFGYYFWLRSTQDQNDTTIKAFNNTIDDFSTKIANDIQFFEMRLAKISPEKQTEFLKSPELKEYHHFLKILFQNAKYLLSEKEEKILNLKSSVSHSNWVNMLSGILAKQEKEILVSSNKKEKRNFSQIIGKYINDKNKKVRDSAANAFNNILVESIDVAENEINSVLQNKKITDELRGFTRPDEARHISDDIDTKVVDTLIKVVSDSYDISKRYYKLKAKLHGYKKLAYHERNLDYGKVTKKYTYQESVDLVYTVFSNLDKKFADIFKDYIENGRVDVFPKKGKSSGAFCAHNLKTQPTYILLNHTNKLSDVLTIAHEAGHGINNELMKKQNSFYFGTSLAVAEVASTFMEDFVLQEILKNADDELKLSILMQKLNEDISTIIRQTAFYKFEWDLHKQFRKKGYLSKEEIGVIFQKHMKSYMGKYVSQDKGSENWWVYVGHFRSFFYVYSYASGLLISKSLQAEVKKDPKFILKVKSFLSAGSSKSPKDLFLDLGINITKPDFWESGIKELEELLIKTETLARKLGKI</sequence>
<dbReference type="GO" id="GO:0006508">
    <property type="term" value="P:proteolysis"/>
    <property type="evidence" value="ECO:0007669"/>
    <property type="project" value="UniProtKB-KW"/>
</dbReference>
<evidence type="ECO:0000259" key="8">
    <source>
        <dbReference type="Pfam" id="PF08439"/>
    </source>
</evidence>
<evidence type="ECO:0000256" key="3">
    <source>
        <dbReference type="ARBA" id="ARBA00022801"/>
    </source>
</evidence>
<dbReference type="Pfam" id="PF01432">
    <property type="entry name" value="Peptidase_M3"/>
    <property type="match status" value="1"/>
</dbReference>
<dbReference type="CDD" id="cd09610">
    <property type="entry name" value="M3B_PepF"/>
    <property type="match status" value="1"/>
</dbReference>
<keyword evidence="2 6" id="KW-0479">Metal-binding</keyword>
<dbReference type="GO" id="GO:0004222">
    <property type="term" value="F:metalloendopeptidase activity"/>
    <property type="evidence" value="ECO:0007669"/>
    <property type="project" value="InterPro"/>
</dbReference>
<dbReference type="InterPro" id="IPR042088">
    <property type="entry name" value="OligoPept_F_C"/>
</dbReference>
<evidence type="ECO:0000313" key="10">
    <source>
        <dbReference type="Proteomes" id="UP000230214"/>
    </source>
</evidence>
<feature type="domain" description="Oligopeptidase F N-terminal" evidence="8">
    <location>
        <begin position="117"/>
        <end position="172"/>
    </location>
</feature>
<dbReference type="GO" id="GO:0046872">
    <property type="term" value="F:metal ion binding"/>
    <property type="evidence" value="ECO:0007669"/>
    <property type="project" value="UniProtKB-UniRule"/>
</dbReference>
<feature type="domain" description="Peptidase M3A/M3B catalytic" evidence="7">
    <location>
        <begin position="207"/>
        <end position="581"/>
    </location>
</feature>
<protein>
    <recommendedName>
        <fullName evidence="11">Oligoendopeptidase F</fullName>
    </recommendedName>
</protein>
<reference evidence="9 10" key="1">
    <citation type="submission" date="2017-09" db="EMBL/GenBank/DDBJ databases">
        <title>Depth-based differentiation of microbial function through sediment-hosted aquifers and enrichment of novel symbionts in the deep terrestrial subsurface.</title>
        <authorList>
            <person name="Probst A.J."/>
            <person name="Ladd B."/>
            <person name="Jarett J.K."/>
            <person name="Geller-Mcgrath D.E."/>
            <person name="Sieber C.M."/>
            <person name="Emerson J.B."/>
            <person name="Anantharaman K."/>
            <person name="Thomas B.C."/>
            <person name="Malmstrom R."/>
            <person name="Stieglmeier M."/>
            <person name="Klingl A."/>
            <person name="Woyke T."/>
            <person name="Ryan C.M."/>
            <person name="Banfield J.F."/>
        </authorList>
    </citation>
    <scope>NUCLEOTIDE SEQUENCE [LARGE SCALE GENOMIC DNA]</scope>
    <source>
        <strain evidence="9">CG10_big_fil_rev_8_21_14_0_10_32_10</strain>
    </source>
</reference>
<comment type="cofactor">
    <cofactor evidence="6">
        <name>Zn(2+)</name>
        <dbReference type="ChEBI" id="CHEBI:29105"/>
    </cofactor>
    <text evidence="6">Binds 1 zinc ion.</text>
</comment>
<comment type="caution">
    <text evidence="9">The sequence shown here is derived from an EMBL/GenBank/DDBJ whole genome shotgun (WGS) entry which is preliminary data.</text>
</comment>
<dbReference type="SUPFAM" id="SSF55486">
    <property type="entry name" value="Metalloproteases ('zincins'), catalytic domain"/>
    <property type="match status" value="1"/>
</dbReference>
<keyword evidence="4 6" id="KW-0862">Zinc</keyword>
<evidence type="ECO:0000256" key="6">
    <source>
        <dbReference type="RuleBase" id="RU003435"/>
    </source>
</evidence>
<evidence type="ECO:0000256" key="5">
    <source>
        <dbReference type="ARBA" id="ARBA00023049"/>
    </source>
</evidence>
<dbReference type="InterPro" id="IPR013647">
    <property type="entry name" value="OligopepF_N_dom"/>
</dbReference>
<dbReference type="EMBL" id="PCXU01000012">
    <property type="protein sequence ID" value="PIR43751.1"/>
    <property type="molecule type" value="Genomic_DNA"/>
</dbReference>
<dbReference type="PANTHER" id="PTHR11804">
    <property type="entry name" value="PROTEASE M3 THIMET OLIGOPEPTIDASE-RELATED"/>
    <property type="match status" value="1"/>
</dbReference>
<dbReference type="InterPro" id="IPR045090">
    <property type="entry name" value="Pept_M3A_M3B"/>
</dbReference>
<name>A0A2H0RB38_UNCKA</name>
<proteinExistence type="inferred from homology"/>
<keyword evidence="1 6" id="KW-0645">Protease</keyword>
<comment type="similarity">
    <text evidence="6">Belongs to the peptidase M3 family.</text>
</comment>
<evidence type="ECO:0000313" key="9">
    <source>
        <dbReference type="EMBL" id="PIR43751.1"/>
    </source>
</evidence>
<keyword evidence="5 6" id="KW-0482">Metalloprotease</keyword>
<evidence type="ECO:0000256" key="4">
    <source>
        <dbReference type="ARBA" id="ARBA00022833"/>
    </source>
</evidence>
<dbReference type="Proteomes" id="UP000230214">
    <property type="component" value="Unassembled WGS sequence"/>
</dbReference>
<dbReference type="Gene3D" id="1.20.140.70">
    <property type="entry name" value="Oligopeptidase f, N-terminal domain"/>
    <property type="match status" value="1"/>
</dbReference>
<organism evidence="9 10">
    <name type="scientific">candidate division WWE3 bacterium CG10_big_fil_rev_8_21_14_0_10_32_10</name>
    <dbReference type="NCBI Taxonomy" id="1975090"/>
    <lineage>
        <taxon>Bacteria</taxon>
        <taxon>Katanobacteria</taxon>
    </lineage>
</organism>
<accession>A0A2H0RB38</accession>
<dbReference type="AlphaFoldDB" id="A0A2H0RB38"/>
<evidence type="ECO:0000256" key="2">
    <source>
        <dbReference type="ARBA" id="ARBA00022723"/>
    </source>
</evidence>
<evidence type="ECO:0000256" key="1">
    <source>
        <dbReference type="ARBA" id="ARBA00022670"/>
    </source>
</evidence>
<dbReference type="InterPro" id="IPR001567">
    <property type="entry name" value="Pept_M3A_M3B_dom"/>
</dbReference>
<dbReference type="Pfam" id="PF08439">
    <property type="entry name" value="Peptidase_M3_N"/>
    <property type="match status" value="1"/>
</dbReference>
<evidence type="ECO:0000259" key="7">
    <source>
        <dbReference type="Pfam" id="PF01432"/>
    </source>
</evidence>
<dbReference type="GO" id="GO:0006518">
    <property type="term" value="P:peptide metabolic process"/>
    <property type="evidence" value="ECO:0007669"/>
    <property type="project" value="TreeGrafter"/>
</dbReference>
<dbReference type="PANTHER" id="PTHR11804:SF5">
    <property type="entry name" value="OLIGOENDOPEPTIDASE F"/>
    <property type="match status" value="1"/>
</dbReference>
<evidence type="ECO:0008006" key="11">
    <source>
        <dbReference type="Google" id="ProtNLM"/>
    </source>
</evidence>
<gene>
    <name evidence="9" type="ORF">COV24_01185</name>
</gene>